<feature type="domain" description="N-acetyltransferase" evidence="5">
    <location>
        <begin position="169"/>
        <end position="203"/>
    </location>
</feature>
<evidence type="ECO:0000256" key="2">
    <source>
        <dbReference type="ARBA" id="ARBA00023315"/>
    </source>
</evidence>
<accession>X6NKK2</accession>
<sequence length="210" mass="24486">MCFVLATCEQSKKMNDIVEMQHCNLQCLPENYELRYYLYHIISWPQLLFVAEEEGTGKLLSLKDHQMLFFVLFAKKKKKKGKIVGYVLAKMEEEPKENEKGTFVVNAKKNTGASNKRLEELKKRRDAKLKKKGGKDNKGDKDDDKENSEMDQTMEKSDELMCDRSTKWFHGHITSLAVLRSHRKLGLATKLMRATEKQMTDVNFVWKKKS</sequence>
<feature type="compositionally biased region" description="Basic residues" evidence="4">
    <location>
        <begin position="124"/>
        <end position="133"/>
    </location>
</feature>
<proteinExistence type="inferred from homology"/>
<gene>
    <name evidence="6" type="ORF">RFI_11271</name>
</gene>
<reference evidence="6 7" key="1">
    <citation type="journal article" date="2013" name="Curr. Biol.">
        <title>The Genome of the Foraminiferan Reticulomyxa filosa.</title>
        <authorList>
            <person name="Glockner G."/>
            <person name="Hulsmann N."/>
            <person name="Schleicher M."/>
            <person name="Noegel A.A."/>
            <person name="Eichinger L."/>
            <person name="Gallinger C."/>
            <person name="Pawlowski J."/>
            <person name="Sierra R."/>
            <person name="Euteneuer U."/>
            <person name="Pillet L."/>
            <person name="Moustafa A."/>
            <person name="Platzer M."/>
            <person name="Groth M."/>
            <person name="Szafranski K."/>
            <person name="Schliwa M."/>
        </authorList>
    </citation>
    <scope>NUCLEOTIDE SEQUENCE [LARGE SCALE GENOMIC DNA]</scope>
</reference>
<evidence type="ECO:0000256" key="3">
    <source>
        <dbReference type="ARBA" id="ARBA00025786"/>
    </source>
</evidence>
<dbReference type="OrthoDB" id="25586at2759"/>
<evidence type="ECO:0000259" key="5">
    <source>
        <dbReference type="Pfam" id="PF00583"/>
    </source>
</evidence>
<comment type="similarity">
    <text evidence="3">Belongs to the acetyltransferase family. ARD1 subfamily.</text>
</comment>
<dbReference type="SUPFAM" id="SSF55729">
    <property type="entry name" value="Acyl-CoA N-acyltransferases (Nat)"/>
    <property type="match status" value="1"/>
</dbReference>
<keyword evidence="2" id="KW-0012">Acyltransferase</keyword>
<comment type="caution">
    <text evidence="6">The sequence shown here is derived from an EMBL/GenBank/DDBJ whole genome shotgun (WGS) entry which is preliminary data.</text>
</comment>
<organism evidence="6 7">
    <name type="scientific">Reticulomyxa filosa</name>
    <dbReference type="NCBI Taxonomy" id="46433"/>
    <lineage>
        <taxon>Eukaryota</taxon>
        <taxon>Sar</taxon>
        <taxon>Rhizaria</taxon>
        <taxon>Retaria</taxon>
        <taxon>Foraminifera</taxon>
        <taxon>Monothalamids</taxon>
        <taxon>Reticulomyxidae</taxon>
        <taxon>Reticulomyxa</taxon>
    </lineage>
</organism>
<dbReference type="GO" id="GO:1990189">
    <property type="term" value="F:protein N-terminal-serine acetyltransferase activity"/>
    <property type="evidence" value="ECO:0007669"/>
    <property type="project" value="TreeGrafter"/>
</dbReference>
<feature type="region of interest" description="Disordered" evidence="4">
    <location>
        <begin position="114"/>
        <end position="156"/>
    </location>
</feature>
<dbReference type="InterPro" id="IPR016181">
    <property type="entry name" value="Acyl_CoA_acyltransferase"/>
</dbReference>
<evidence type="ECO:0000313" key="6">
    <source>
        <dbReference type="EMBL" id="ETO25867.1"/>
    </source>
</evidence>
<dbReference type="EMBL" id="ASPP01008236">
    <property type="protein sequence ID" value="ETO25867.1"/>
    <property type="molecule type" value="Genomic_DNA"/>
</dbReference>
<dbReference type="GO" id="GO:0031415">
    <property type="term" value="C:NatA complex"/>
    <property type="evidence" value="ECO:0007669"/>
    <property type="project" value="InterPro"/>
</dbReference>
<protein>
    <submittedName>
        <fullName evidence="6">N-acetyltransferase subunit ARD1</fullName>
    </submittedName>
</protein>
<dbReference type="Gene3D" id="3.40.630.30">
    <property type="match status" value="1"/>
</dbReference>
<dbReference type="PANTHER" id="PTHR23091">
    <property type="entry name" value="N-TERMINAL ACETYLTRANSFERASE"/>
    <property type="match status" value="1"/>
</dbReference>
<dbReference type="InterPro" id="IPR045047">
    <property type="entry name" value="Ard1-like"/>
</dbReference>
<name>X6NKK2_RETFI</name>
<evidence type="ECO:0000256" key="4">
    <source>
        <dbReference type="SAM" id="MobiDB-lite"/>
    </source>
</evidence>
<dbReference type="GO" id="GO:1990190">
    <property type="term" value="F:protein-N-terminal-glutamate acetyltransferase activity"/>
    <property type="evidence" value="ECO:0007669"/>
    <property type="project" value="TreeGrafter"/>
</dbReference>
<dbReference type="Pfam" id="PF00583">
    <property type="entry name" value="Acetyltransf_1"/>
    <property type="match status" value="1"/>
</dbReference>
<evidence type="ECO:0000313" key="7">
    <source>
        <dbReference type="Proteomes" id="UP000023152"/>
    </source>
</evidence>
<dbReference type="Proteomes" id="UP000023152">
    <property type="component" value="Unassembled WGS sequence"/>
</dbReference>
<keyword evidence="7" id="KW-1185">Reference proteome</keyword>
<feature type="compositionally biased region" description="Basic and acidic residues" evidence="4">
    <location>
        <begin position="134"/>
        <end position="156"/>
    </location>
</feature>
<dbReference type="InterPro" id="IPR000182">
    <property type="entry name" value="GNAT_dom"/>
</dbReference>
<dbReference type="CDD" id="cd04301">
    <property type="entry name" value="NAT_SF"/>
    <property type="match status" value="1"/>
</dbReference>
<keyword evidence="1 6" id="KW-0808">Transferase</keyword>
<evidence type="ECO:0000256" key="1">
    <source>
        <dbReference type="ARBA" id="ARBA00022679"/>
    </source>
</evidence>
<dbReference type="AlphaFoldDB" id="X6NKK2"/>
<dbReference type="PANTHER" id="PTHR23091:SF4">
    <property type="entry name" value="N-TERMINAL AMINO-ACID N(ALPHA)-ACETYLTRANSFERASE NATA"/>
    <property type="match status" value="1"/>
</dbReference>